<accession>A0ABR4KTG7</accession>
<dbReference type="RefSeq" id="XP_070901980.1">
    <property type="nucleotide sequence ID" value="XM_071044806.1"/>
</dbReference>
<name>A0ABR4KTG7_9EURO</name>
<dbReference type="Proteomes" id="UP001610444">
    <property type="component" value="Unassembled WGS sequence"/>
</dbReference>
<gene>
    <name evidence="1" type="ORF">BJX68DRAFT_263930</name>
</gene>
<comment type="caution">
    <text evidence="1">The sequence shown here is derived from an EMBL/GenBank/DDBJ whole genome shotgun (WGS) entry which is preliminary data.</text>
</comment>
<proteinExistence type="predicted"/>
<dbReference type="GeneID" id="98159970"/>
<keyword evidence="2" id="KW-1185">Reference proteome</keyword>
<evidence type="ECO:0000313" key="2">
    <source>
        <dbReference type="Proteomes" id="UP001610444"/>
    </source>
</evidence>
<reference evidence="1 2" key="1">
    <citation type="submission" date="2024-07" db="EMBL/GenBank/DDBJ databases">
        <title>Section-level genome sequencing and comparative genomics of Aspergillus sections Usti and Cavernicolus.</title>
        <authorList>
            <consortium name="Lawrence Berkeley National Laboratory"/>
            <person name="Nybo J.L."/>
            <person name="Vesth T.C."/>
            <person name="Theobald S."/>
            <person name="Frisvad J.C."/>
            <person name="Larsen T.O."/>
            <person name="Kjaerboelling I."/>
            <person name="Rothschild-Mancinelli K."/>
            <person name="Lyhne E.K."/>
            <person name="Kogle M.E."/>
            <person name="Barry K."/>
            <person name="Clum A."/>
            <person name="Na H."/>
            <person name="Ledsgaard L."/>
            <person name="Lin J."/>
            <person name="Lipzen A."/>
            <person name="Kuo A."/>
            <person name="Riley R."/>
            <person name="Mondo S."/>
            <person name="LaButti K."/>
            <person name="Haridas S."/>
            <person name="Pangalinan J."/>
            <person name="Salamov A.A."/>
            <person name="Simmons B.A."/>
            <person name="Magnuson J.K."/>
            <person name="Chen J."/>
            <person name="Drula E."/>
            <person name="Henrissat B."/>
            <person name="Wiebenga A."/>
            <person name="Lubbers R.J."/>
            <person name="Gomes A.C."/>
            <person name="Macurrencykelacurrency M.R."/>
            <person name="Stajich J."/>
            <person name="Grigoriev I.V."/>
            <person name="Mortensen U.H."/>
            <person name="De vries R.P."/>
            <person name="Baker S.E."/>
            <person name="Andersen M.R."/>
        </authorList>
    </citation>
    <scope>NUCLEOTIDE SEQUENCE [LARGE SCALE GENOMIC DNA]</scope>
    <source>
        <strain evidence="1 2">CBS 756.74</strain>
    </source>
</reference>
<dbReference type="PANTHER" id="PTHR37535:SF3">
    <property type="entry name" value="FLUG DOMAIN-CONTAINING PROTEIN"/>
    <property type="match status" value="1"/>
</dbReference>
<dbReference type="EMBL" id="JBFXLR010000009">
    <property type="protein sequence ID" value="KAL2855573.1"/>
    <property type="molecule type" value="Genomic_DNA"/>
</dbReference>
<organism evidence="1 2">
    <name type="scientific">Aspergillus pseudodeflectus</name>
    <dbReference type="NCBI Taxonomy" id="176178"/>
    <lineage>
        <taxon>Eukaryota</taxon>
        <taxon>Fungi</taxon>
        <taxon>Dikarya</taxon>
        <taxon>Ascomycota</taxon>
        <taxon>Pezizomycotina</taxon>
        <taxon>Eurotiomycetes</taxon>
        <taxon>Eurotiomycetidae</taxon>
        <taxon>Eurotiales</taxon>
        <taxon>Aspergillaceae</taxon>
        <taxon>Aspergillus</taxon>
        <taxon>Aspergillus subgen. Nidulantes</taxon>
    </lineage>
</organism>
<sequence length="346" mass="38838">MGKPRIKNKDIPSLTTIGGYKDHVFQFLTQNYRNVFSPSAADLAYLEDTLRDLIHGGKLLRGLWFKQDRAGFSVVHGIVPARFHRALCALGCRYGEICRSDGFTGNEYMSWRDVHIQFANKPRSGQPSVQDLVCQIDLRFCKDEKNTATEEPWTVTLEPLPDNALNIACLIKMILIWALRKGLVYGTTIEQVLQHTSQQPGGKVLYKYPDRPIFSTFESPRALTPTDDLPLSVVGHLGRVKEMASRAGVKTRFTAHGIRRGAARDAAPLDKPMDEVDGYQAESTVDKLLNQEPDAFVSCFSRINAVQSSGSPFIIPEAIRGNSRDEPQQFLLVCQFDPRKVNKRTE</sequence>
<dbReference type="PANTHER" id="PTHR37535">
    <property type="entry name" value="FLUG DOMAIN PROTEIN"/>
    <property type="match status" value="1"/>
</dbReference>
<evidence type="ECO:0000313" key="1">
    <source>
        <dbReference type="EMBL" id="KAL2855573.1"/>
    </source>
</evidence>
<protein>
    <submittedName>
        <fullName evidence="1">Uncharacterized protein</fullName>
    </submittedName>
</protein>